<evidence type="ECO:0000259" key="7">
    <source>
        <dbReference type="PROSITE" id="PS50110"/>
    </source>
</evidence>
<dbReference type="Proteomes" id="UP001469365">
    <property type="component" value="Unassembled WGS sequence"/>
</dbReference>
<keyword evidence="2" id="KW-0805">Transcription regulation</keyword>
<dbReference type="RefSeq" id="WP_341414677.1">
    <property type="nucleotide sequence ID" value="NZ_JBBPCC010000003.1"/>
</dbReference>
<evidence type="ECO:0000256" key="1">
    <source>
        <dbReference type="ARBA" id="ARBA00022553"/>
    </source>
</evidence>
<dbReference type="InterPro" id="IPR016032">
    <property type="entry name" value="Sig_transdc_resp-reg_C-effctor"/>
</dbReference>
<dbReference type="PANTHER" id="PTHR43214">
    <property type="entry name" value="TWO-COMPONENT RESPONSE REGULATOR"/>
    <property type="match status" value="1"/>
</dbReference>
<dbReference type="SUPFAM" id="SSF46894">
    <property type="entry name" value="C-terminal effector domain of the bipartite response regulators"/>
    <property type="match status" value="1"/>
</dbReference>
<evidence type="ECO:0000313" key="8">
    <source>
        <dbReference type="EMBL" id="MEK8127620.1"/>
    </source>
</evidence>
<sequence length="219" mass="24135">MMEKPIRVLLADDQPLIRHGLRVIINAQPDMEVAAEAGDGREAIAQAERVRPDVLLMDVQMPVCSGIEATRAISMLLPESQVVILTTFDLEQYVYDGIRAGAVGYLLKDAPPDELVEAIRAASRGEAVFRTAAAARAIRQAVHPAAPPELQTPLTQPMTERELEVLQQMAYGLRNEEIAAKLFIGESTVKTHVHRILQKIGAEDRTQAVVYAIRNRIVL</sequence>
<protein>
    <submittedName>
        <fullName evidence="8">Response regulator transcription factor</fullName>
    </submittedName>
</protein>
<accession>A0ABU9DHR0</accession>
<dbReference type="InterPro" id="IPR001789">
    <property type="entry name" value="Sig_transdc_resp-reg_receiver"/>
</dbReference>
<dbReference type="InterPro" id="IPR011006">
    <property type="entry name" value="CheY-like_superfamily"/>
</dbReference>
<evidence type="ECO:0000256" key="3">
    <source>
        <dbReference type="ARBA" id="ARBA00023125"/>
    </source>
</evidence>
<dbReference type="InterPro" id="IPR039420">
    <property type="entry name" value="WalR-like"/>
</dbReference>
<reference evidence="8 9" key="1">
    <citation type="submission" date="2024-04" db="EMBL/GenBank/DDBJ databases">
        <title>draft genome sequnece of Paenibacillus filicis.</title>
        <authorList>
            <person name="Kim D.-U."/>
        </authorList>
    </citation>
    <scope>NUCLEOTIDE SEQUENCE [LARGE SCALE GENOMIC DNA]</scope>
    <source>
        <strain evidence="8 9">KACC14197</strain>
    </source>
</reference>
<dbReference type="EMBL" id="JBBPCC010000003">
    <property type="protein sequence ID" value="MEK8127620.1"/>
    <property type="molecule type" value="Genomic_DNA"/>
</dbReference>
<evidence type="ECO:0000256" key="2">
    <source>
        <dbReference type="ARBA" id="ARBA00023015"/>
    </source>
</evidence>
<dbReference type="PROSITE" id="PS50110">
    <property type="entry name" value="RESPONSE_REGULATORY"/>
    <property type="match status" value="1"/>
</dbReference>
<dbReference type="SUPFAM" id="SSF52172">
    <property type="entry name" value="CheY-like"/>
    <property type="match status" value="1"/>
</dbReference>
<gene>
    <name evidence="8" type="ORF">WMW72_06785</name>
</gene>
<dbReference type="PRINTS" id="PR00038">
    <property type="entry name" value="HTHLUXR"/>
</dbReference>
<dbReference type="PROSITE" id="PS50043">
    <property type="entry name" value="HTH_LUXR_2"/>
    <property type="match status" value="1"/>
</dbReference>
<dbReference type="PROSITE" id="PS00622">
    <property type="entry name" value="HTH_LUXR_1"/>
    <property type="match status" value="1"/>
</dbReference>
<dbReference type="CDD" id="cd17535">
    <property type="entry name" value="REC_NarL-like"/>
    <property type="match status" value="1"/>
</dbReference>
<dbReference type="Pfam" id="PF00196">
    <property type="entry name" value="GerE"/>
    <property type="match status" value="1"/>
</dbReference>
<dbReference type="Gene3D" id="3.40.50.2300">
    <property type="match status" value="1"/>
</dbReference>
<name>A0ABU9DHR0_9BACL</name>
<feature type="domain" description="Response regulatory" evidence="7">
    <location>
        <begin position="7"/>
        <end position="123"/>
    </location>
</feature>
<evidence type="ECO:0000256" key="5">
    <source>
        <dbReference type="PROSITE-ProRule" id="PRU00169"/>
    </source>
</evidence>
<evidence type="ECO:0000259" key="6">
    <source>
        <dbReference type="PROSITE" id="PS50043"/>
    </source>
</evidence>
<dbReference type="InterPro" id="IPR058245">
    <property type="entry name" value="NreC/VraR/RcsB-like_REC"/>
</dbReference>
<dbReference type="Pfam" id="PF00072">
    <property type="entry name" value="Response_reg"/>
    <property type="match status" value="1"/>
</dbReference>
<feature type="domain" description="HTH luxR-type" evidence="6">
    <location>
        <begin position="151"/>
        <end position="216"/>
    </location>
</feature>
<dbReference type="CDD" id="cd06170">
    <property type="entry name" value="LuxR_C_like"/>
    <property type="match status" value="1"/>
</dbReference>
<dbReference type="PANTHER" id="PTHR43214:SF24">
    <property type="entry name" value="TRANSCRIPTIONAL REGULATORY PROTEIN NARL-RELATED"/>
    <property type="match status" value="1"/>
</dbReference>
<organism evidence="8 9">
    <name type="scientific">Paenibacillus filicis</name>
    <dbReference type="NCBI Taxonomy" id="669464"/>
    <lineage>
        <taxon>Bacteria</taxon>
        <taxon>Bacillati</taxon>
        <taxon>Bacillota</taxon>
        <taxon>Bacilli</taxon>
        <taxon>Bacillales</taxon>
        <taxon>Paenibacillaceae</taxon>
        <taxon>Paenibacillus</taxon>
    </lineage>
</organism>
<dbReference type="SMART" id="SM00421">
    <property type="entry name" value="HTH_LUXR"/>
    <property type="match status" value="1"/>
</dbReference>
<keyword evidence="9" id="KW-1185">Reference proteome</keyword>
<keyword evidence="1 5" id="KW-0597">Phosphoprotein</keyword>
<dbReference type="InterPro" id="IPR000792">
    <property type="entry name" value="Tscrpt_reg_LuxR_C"/>
</dbReference>
<evidence type="ECO:0000256" key="4">
    <source>
        <dbReference type="ARBA" id="ARBA00023163"/>
    </source>
</evidence>
<proteinExistence type="predicted"/>
<keyword evidence="3" id="KW-0238">DNA-binding</keyword>
<feature type="modified residue" description="4-aspartylphosphate" evidence="5">
    <location>
        <position position="58"/>
    </location>
</feature>
<evidence type="ECO:0000313" key="9">
    <source>
        <dbReference type="Proteomes" id="UP001469365"/>
    </source>
</evidence>
<comment type="caution">
    <text evidence="8">The sequence shown here is derived from an EMBL/GenBank/DDBJ whole genome shotgun (WGS) entry which is preliminary data.</text>
</comment>
<keyword evidence="4" id="KW-0804">Transcription</keyword>
<dbReference type="SMART" id="SM00448">
    <property type="entry name" value="REC"/>
    <property type="match status" value="1"/>
</dbReference>